<sequence length="67" mass="7349">MKIRSPKLTVGLRLQIGHSSMAGAMLAGGAFEIRRPVNYRVVGWDPFKAITFQSVDLHVICLPIRAG</sequence>
<dbReference type="AlphaFoldDB" id="A0A1B8RIN8"/>
<name>A0A1B8RIN8_RHILT</name>
<organism evidence="1">
    <name type="scientific">Rhizobium leguminosarum bv. trifolii</name>
    <dbReference type="NCBI Taxonomy" id="386"/>
    <lineage>
        <taxon>Bacteria</taxon>
        <taxon>Pseudomonadati</taxon>
        <taxon>Pseudomonadota</taxon>
        <taxon>Alphaproteobacteria</taxon>
        <taxon>Hyphomicrobiales</taxon>
        <taxon>Rhizobiaceae</taxon>
        <taxon>Rhizobium/Agrobacterium group</taxon>
        <taxon>Rhizobium</taxon>
    </lineage>
</organism>
<accession>A0A1B8RIN8</accession>
<reference evidence="1" key="2">
    <citation type="journal article" date="2016" name="Front. Microbiol.">
        <title>The Regulatory Protein RosR Affects Rhizobium leguminosarum bv. trifolii Protein Profiles, Cell Surface Properties, and Symbiosis with Clover.</title>
        <authorList>
            <person name="Rachwal K."/>
            <person name="Boguszewska A."/>
            <person name="Kopcinska J."/>
            <person name="Karas M."/>
            <person name="Tchorzewski M."/>
            <person name="Janczarek M."/>
        </authorList>
    </citation>
    <scope>NUCLEOTIDE SEQUENCE</scope>
    <source>
        <strain evidence="1">Rt24.2</strain>
    </source>
</reference>
<protein>
    <submittedName>
        <fullName evidence="1">Uncharacterized protein</fullName>
    </submittedName>
</protein>
<evidence type="ECO:0000313" key="1">
    <source>
        <dbReference type="EMBL" id="AOO88602.1"/>
    </source>
</evidence>
<proteinExistence type="predicted"/>
<reference evidence="1" key="1">
    <citation type="journal article" date="2015" name="BMC Genomics">
        <title>Transcriptome profiling of a Rhizobium leguminosarum bv. trifolii rosR mutant reveals the role of the transcriptional regulator RosR in motility, synthesis of cell-surface components, and other cellular processes.</title>
        <authorList>
            <person name="Rachwal K."/>
            <person name="Matczynska E."/>
            <person name="Janczarek M."/>
        </authorList>
    </citation>
    <scope>NUCLEOTIDE SEQUENCE</scope>
    <source>
        <strain evidence="1">Rt24.2</strain>
    </source>
</reference>
<dbReference type="EMBL" id="KX486238">
    <property type="protein sequence ID" value="AOO88602.1"/>
    <property type="molecule type" value="Genomic_DNA"/>
</dbReference>